<comment type="subcellular location">
    <subcellularLocation>
        <location evidence="1">Membrane</location>
        <topology evidence="1">Multi-pass membrane protein</topology>
    </subcellularLocation>
</comment>
<dbReference type="InterPro" id="IPR035952">
    <property type="entry name" value="Rhomboid-like_sf"/>
</dbReference>
<reference evidence="9 10" key="1">
    <citation type="submission" date="2016-11" db="EMBL/GenBank/DDBJ databases">
        <title>The macronuclear genome of Stentor coeruleus: a giant cell with tiny introns.</title>
        <authorList>
            <person name="Slabodnick M."/>
            <person name="Ruby J.G."/>
            <person name="Reiff S.B."/>
            <person name="Swart E.C."/>
            <person name="Gosai S."/>
            <person name="Prabakaran S."/>
            <person name="Witkowska E."/>
            <person name="Larue G.E."/>
            <person name="Fisher S."/>
            <person name="Freeman R.M."/>
            <person name="Gunawardena J."/>
            <person name="Chu W."/>
            <person name="Stover N.A."/>
            <person name="Gregory B.D."/>
            <person name="Nowacki M."/>
            <person name="Derisi J."/>
            <person name="Roy S.W."/>
            <person name="Marshall W.F."/>
            <person name="Sood P."/>
        </authorList>
    </citation>
    <scope>NUCLEOTIDE SEQUENCE [LARGE SCALE GENOMIC DNA]</scope>
    <source>
        <strain evidence="9">WM001</strain>
    </source>
</reference>
<evidence type="ECO:0000256" key="7">
    <source>
        <dbReference type="SAM" id="Phobius"/>
    </source>
</evidence>
<feature type="transmembrane region" description="Helical" evidence="7">
    <location>
        <begin position="132"/>
        <end position="151"/>
    </location>
</feature>
<dbReference type="GO" id="GO:0016020">
    <property type="term" value="C:membrane"/>
    <property type="evidence" value="ECO:0007669"/>
    <property type="project" value="UniProtKB-SubCell"/>
</dbReference>
<evidence type="ECO:0000313" key="9">
    <source>
        <dbReference type="EMBL" id="OMJ86102.1"/>
    </source>
</evidence>
<evidence type="ECO:0000256" key="4">
    <source>
        <dbReference type="ARBA" id="ARBA00022801"/>
    </source>
</evidence>
<keyword evidence="5 7" id="KW-1133">Transmembrane helix</keyword>
<dbReference type="Pfam" id="PF01694">
    <property type="entry name" value="Rhomboid"/>
    <property type="match status" value="1"/>
</dbReference>
<dbReference type="Proteomes" id="UP000187209">
    <property type="component" value="Unassembled WGS sequence"/>
</dbReference>
<protein>
    <recommendedName>
        <fullName evidence="8">Peptidase S54 rhomboid domain-containing protein</fullName>
    </recommendedName>
</protein>
<evidence type="ECO:0000256" key="5">
    <source>
        <dbReference type="ARBA" id="ARBA00022989"/>
    </source>
</evidence>
<dbReference type="InterPro" id="IPR050925">
    <property type="entry name" value="Rhomboid_protease_S54"/>
</dbReference>
<evidence type="ECO:0000313" key="10">
    <source>
        <dbReference type="Proteomes" id="UP000187209"/>
    </source>
</evidence>
<proteinExistence type="inferred from homology"/>
<comment type="caution">
    <text evidence="9">The sequence shown here is derived from an EMBL/GenBank/DDBJ whole genome shotgun (WGS) entry which is preliminary data.</text>
</comment>
<evidence type="ECO:0000256" key="6">
    <source>
        <dbReference type="ARBA" id="ARBA00023136"/>
    </source>
</evidence>
<dbReference type="SUPFAM" id="SSF144091">
    <property type="entry name" value="Rhomboid-like"/>
    <property type="match status" value="1"/>
</dbReference>
<feature type="transmembrane region" description="Helical" evidence="7">
    <location>
        <begin position="95"/>
        <end position="120"/>
    </location>
</feature>
<dbReference type="OrthoDB" id="418595at2759"/>
<keyword evidence="3 7" id="KW-0812">Transmembrane</keyword>
<keyword evidence="10" id="KW-1185">Reference proteome</keyword>
<evidence type="ECO:0000256" key="3">
    <source>
        <dbReference type="ARBA" id="ARBA00022692"/>
    </source>
</evidence>
<dbReference type="GO" id="GO:0004252">
    <property type="term" value="F:serine-type endopeptidase activity"/>
    <property type="evidence" value="ECO:0007669"/>
    <property type="project" value="InterPro"/>
</dbReference>
<feature type="transmembrane region" description="Helical" evidence="7">
    <location>
        <begin position="185"/>
        <end position="203"/>
    </location>
</feature>
<gene>
    <name evidence="9" type="ORF">SteCoe_12460</name>
</gene>
<dbReference type="PANTHER" id="PTHR43731:SF14">
    <property type="entry name" value="PRESENILIN-ASSOCIATED RHOMBOID-LIKE PROTEIN, MITOCHONDRIAL"/>
    <property type="match status" value="1"/>
</dbReference>
<dbReference type="AlphaFoldDB" id="A0A1R2CAT2"/>
<name>A0A1R2CAT2_9CILI</name>
<evidence type="ECO:0000256" key="2">
    <source>
        <dbReference type="ARBA" id="ARBA00009045"/>
    </source>
</evidence>
<dbReference type="Gene3D" id="1.20.1540.10">
    <property type="entry name" value="Rhomboid-like"/>
    <property type="match status" value="1"/>
</dbReference>
<dbReference type="EMBL" id="MPUH01000216">
    <property type="protein sequence ID" value="OMJ86102.1"/>
    <property type="molecule type" value="Genomic_DNA"/>
</dbReference>
<dbReference type="InterPro" id="IPR022764">
    <property type="entry name" value="Peptidase_S54_rhomboid_dom"/>
</dbReference>
<dbReference type="PANTHER" id="PTHR43731">
    <property type="entry name" value="RHOMBOID PROTEASE"/>
    <property type="match status" value="1"/>
</dbReference>
<accession>A0A1R2CAT2</accession>
<organism evidence="9 10">
    <name type="scientific">Stentor coeruleus</name>
    <dbReference type="NCBI Taxonomy" id="5963"/>
    <lineage>
        <taxon>Eukaryota</taxon>
        <taxon>Sar</taxon>
        <taxon>Alveolata</taxon>
        <taxon>Ciliophora</taxon>
        <taxon>Postciliodesmatophora</taxon>
        <taxon>Heterotrichea</taxon>
        <taxon>Heterotrichida</taxon>
        <taxon>Stentoridae</taxon>
        <taxon>Stentor</taxon>
    </lineage>
</organism>
<sequence length="204" mass="23462">MSWKNFFNNYKYRLKNFFLNKDPENITKILISANIGAYFSWKVVPGFMRDHFVMSEQNTIRKSRYYTILTSSISHPDFIPMFFNSITLWFFASPVIYSIGPMGILSLYFSGTIFNFLGLYSRYKYNNPYGSIPITVGANASVSAIMSYFIIQNPWQPIFLMFIPMPAVILGLVMLYLGDNGRENTYFYGGLGGAFVYLIKAIAK</sequence>
<feature type="transmembrane region" description="Helical" evidence="7">
    <location>
        <begin position="157"/>
        <end position="178"/>
    </location>
</feature>
<keyword evidence="4" id="KW-0378">Hydrolase</keyword>
<evidence type="ECO:0000259" key="8">
    <source>
        <dbReference type="Pfam" id="PF01694"/>
    </source>
</evidence>
<evidence type="ECO:0000256" key="1">
    <source>
        <dbReference type="ARBA" id="ARBA00004141"/>
    </source>
</evidence>
<feature type="domain" description="Peptidase S54 rhomboid" evidence="8">
    <location>
        <begin position="63"/>
        <end position="196"/>
    </location>
</feature>
<feature type="transmembrane region" description="Helical" evidence="7">
    <location>
        <begin position="65"/>
        <end position="83"/>
    </location>
</feature>
<comment type="similarity">
    <text evidence="2">Belongs to the peptidase S54 family.</text>
</comment>
<keyword evidence="6 7" id="KW-0472">Membrane</keyword>